<evidence type="ECO:0000256" key="1">
    <source>
        <dbReference type="SAM" id="MobiDB-lite"/>
    </source>
</evidence>
<dbReference type="EMBL" id="CH477201">
    <property type="protein sequence ID" value="EJY57346.1"/>
    <property type="molecule type" value="Genomic_DNA"/>
</dbReference>
<name>J9E8V9_AEDAE</name>
<reference evidence="2" key="3">
    <citation type="submission" date="2012-09" db="EMBL/GenBank/DDBJ databases">
        <authorList>
            <consortium name="VectorBase"/>
        </authorList>
    </citation>
    <scope>NUCLEOTIDE SEQUENCE</scope>
    <source>
        <strain evidence="2">Liverpool</strain>
    </source>
</reference>
<reference evidence="2" key="1">
    <citation type="submission" date="2005-10" db="EMBL/GenBank/DDBJ databases">
        <authorList>
            <person name="Loftus B.J."/>
            <person name="Nene V.M."/>
            <person name="Hannick L.I."/>
            <person name="Bidwell S."/>
            <person name="Haas B."/>
            <person name="Amedeo P."/>
            <person name="Orvis J."/>
            <person name="Wortman J.R."/>
            <person name="White O.R."/>
            <person name="Salzberg S."/>
            <person name="Shumway M."/>
            <person name="Koo H."/>
            <person name="Zhao Y."/>
            <person name="Holmes M."/>
            <person name="Miller J."/>
            <person name="Schatz M."/>
            <person name="Pop M."/>
            <person name="Pai G."/>
            <person name="Utterback T."/>
            <person name="Rogers Y.-H."/>
            <person name="Kravitz S."/>
            <person name="Fraser C.M."/>
        </authorList>
    </citation>
    <scope>NUCLEOTIDE SEQUENCE</scope>
    <source>
        <strain evidence="2">Liverpool</strain>
    </source>
</reference>
<reference evidence="2" key="2">
    <citation type="journal article" date="2007" name="Science">
        <title>Genome sequence of Aedes aegypti, a major arbovirus vector.</title>
        <authorList>
            <person name="Nene V."/>
            <person name="Wortman J.R."/>
            <person name="Lawson D."/>
            <person name="Haas B."/>
            <person name="Kodira C."/>
            <person name="Tu Z.J."/>
            <person name="Loftus B."/>
            <person name="Xi Z."/>
            <person name="Megy K."/>
            <person name="Grabherr M."/>
            <person name="Ren Q."/>
            <person name="Zdobnov E.M."/>
            <person name="Lobo N.F."/>
            <person name="Campbell K.S."/>
            <person name="Brown S.E."/>
            <person name="Bonaldo M.F."/>
            <person name="Zhu J."/>
            <person name="Sinkins S.P."/>
            <person name="Hogenkamp D.G."/>
            <person name="Amedeo P."/>
            <person name="Arensburger P."/>
            <person name="Atkinson P.W."/>
            <person name="Bidwell S."/>
            <person name="Biedler J."/>
            <person name="Birney E."/>
            <person name="Bruggner R.V."/>
            <person name="Costas J."/>
            <person name="Coy M.R."/>
            <person name="Crabtree J."/>
            <person name="Crawford M."/>
            <person name="Debruyn B."/>
            <person name="Decaprio D."/>
            <person name="Eiglmeier K."/>
            <person name="Eisenstadt E."/>
            <person name="El-Dorry H."/>
            <person name="Gelbart W.M."/>
            <person name="Gomes S.L."/>
            <person name="Hammond M."/>
            <person name="Hannick L.I."/>
            <person name="Hogan J.R."/>
            <person name="Holmes M.H."/>
            <person name="Jaffe D."/>
            <person name="Johnston J.S."/>
            <person name="Kennedy R.C."/>
            <person name="Koo H."/>
            <person name="Kravitz S."/>
            <person name="Kriventseva E.V."/>
            <person name="Kulp D."/>
            <person name="Labutti K."/>
            <person name="Lee E."/>
            <person name="Li S."/>
            <person name="Lovin D.D."/>
            <person name="Mao C."/>
            <person name="Mauceli E."/>
            <person name="Menck C.F."/>
            <person name="Miller J.R."/>
            <person name="Montgomery P."/>
            <person name="Mori A."/>
            <person name="Nascimento A.L."/>
            <person name="Naveira H.F."/>
            <person name="Nusbaum C."/>
            <person name="O'leary S."/>
            <person name="Orvis J."/>
            <person name="Pertea M."/>
            <person name="Quesneville H."/>
            <person name="Reidenbach K.R."/>
            <person name="Rogers Y.H."/>
            <person name="Roth C.W."/>
            <person name="Schneider J.R."/>
            <person name="Schatz M."/>
            <person name="Shumway M."/>
            <person name="Stanke M."/>
            <person name="Stinson E.O."/>
            <person name="Tubio J.M."/>
            <person name="Vanzee J.P."/>
            <person name="Verjovski-Almeida S."/>
            <person name="Werner D."/>
            <person name="White O."/>
            <person name="Wyder S."/>
            <person name="Zeng Q."/>
            <person name="Zhao Q."/>
            <person name="Zhao Y."/>
            <person name="Hill C.A."/>
            <person name="Raikhel A.S."/>
            <person name="Soares M.B."/>
            <person name="Knudson D.L."/>
            <person name="Lee N.H."/>
            <person name="Galagan J."/>
            <person name="Salzberg S.L."/>
            <person name="Paulsen I.T."/>
            <person name="Dimopoulos G."/>
            <person name="Collins F.H."/>
            <person name="Birren B."/>
            <person name="Fraser-Liggett C.M."/>
            <person name="Severson D.W."/>
        </authorList>
    </citation>
    <scope>NUCLEOTIDE SEQUENCE [LARGE SCALE GENOMIC DNA]</scope>
    <source>
        <strain evidence="2">Liverpool</strain>
    </source>
</reference>
<sequence>MEVDKNNSFGKLPPFSCSDVSLSEGRNKWQVWLRGFEICLRACKITDPGEKRDMLLAQGGIELQEIFFNIPEPDDEKMEDVDPYKIAIDMIDGYFGPRRLEVEERNQFWSMKPNSDESLPKFLKRVQEHASKCNFGKTETESQNFAVIDKMLQFLPEPLKKRLLRESSLTIDDMIKRMNESESSTPAASTGQASKNNNSNSQKVVKPCKFCGKNHGKERQCPAWNKNCSICGKPGHFSYVCYSPAAAQAASKKTKRSQAFLVAKKVPGASLKQDWPKNYAQTHPAGSLRGELAKDRVLKKPWKKDYEHPYPVAGGSSDELVEGRAMKYARSMYGIDDMKMDYALPRGTNYSEWSPYHQW</sequence>
<dbReference type="AlphaFoldDB" id="J9E8V9"/>
<dbReference type="PhylomeDB" id="J9E8V9"/>
<accession>J9E8V9</accession>
<dbReference type="eggNOG" id="ENOG502RTCT">
    <property type="taxonomic scope" value="Eukaryota"/>
</dbReference>
<protein>
    <submittedName>
        <fullName evidence="2">AAEL017379-PA</fullName>
    </submittedName>
</protein>
<dbReference type="Gene3D" id="4.10.60.10">
    <property type="entry name" value="Zinc finger, CCHC-type"/>
    <property type="match status" value="1"/>
</dbReference>
<dbReference type="STRING" id="7159.J9E8V9"/>
<organism evidence="2 3">
    <name type="scientific">Aedes aegypti</name>
    <name type="common">Yellowfever mosquito</name>
    <name type="synonym">Culex aegypti</name>
    <dbReference type="NCBI Taxonomy" id="7159"/>
    <lineage>
        <taxon>Eukaryota</taxon>
        <taxon>Metazoa</taxon>
        <taxon>Ecdysozoa</taxon>
        <taxon>Arthropoda</taxon>
        <taxon>Hexapoda</taxon>
        <taxon>Insecta</taxon>
        <taxon>Pterygota</taxon>
        <taxon>Neoptera</taxon>
        <taxon>Endopterygota</taxon>
        <taxon>Diptera</taxon>
        <taxon>Nematocera</taxon>
        <taxon>Culicoidea</taxon>
        <taxon>Culicidae</taxon>
        <taxon>Culicinae</taxon>
        <taxon>Aedini</taxon>
        <taxon>Aedes</taxon>
        <taxon>Stegomyia</taxon>
    </lineage>
</organism>
<dbReference type="HOGENOM" id="CLU_772109_0_0_1"/>
<proteinExistence type="predicted"/>
<evidence type="ECO:0000313" key="2">
    <source>
        <dbReference type="EMBL" id="EJY57346.1"/>
    </source>
</evidence>
<dbReference type="Proteomes" id="UP000682892">
    <property type="component" value="Unassembled WGS sequence"/>
</dbReference>
<gene>
    <name evidence="2" type="ORF">AaeL_AAEL017379</name>
</gene>
<feature type="region of interest" description="Disordered" evidence="1">
    <location>
        <begin position="180"/>
        <end position="201"/>
    </location>
</feature>
<evidence type="ECO:0000313" key="3">
    <source>
        <dbReference type="Proteomes" id="UP000682892"/>
    </source>
</evidence>
<feature type="compositionally biased region" description="Polar residues" evidence="1">
    <location>
        <begin position="181"/>
        <end position="193"/>
    </location>
</feature>
<dbReference type="PaxDb" id="7159-AAEL017379-PA"/>